<keyword evidence="3" id="KW-1185">Reference proteome</keyword>
<feature type="region of interest" description="Disordered" evidence="1">
    <location>
        <begin position="129"/>
        <end position="155"/>
    </location>
</feature>
<sequence>MAEEKPLHGQRLRVAEGGSFGATEESAATGVRRAKRRGSRTEERCRPALTNPRGLSAHPPGRAGLGAEARASVGSQGEDWGWRRREHSLKGLVHHSWLGGRPGKSLQLPAAEEARDFFLPLCFAARKERGFRALPKRTPETDASRGDQRGPQRRA</sequence>
<organism evidence="2 3">
    <name type="scientific">Eschrichtius robustus</name>
    <name type="common">California gray whale</name>
    <name type="synonym">Eschrichtius gibbosus</name>
    <dbReference type="NCBI Taxonomy" id="9764"/>
    <lineage>
        <taxon>Eukaryota</taxon>
        <taxon>Metazoa</taxon>
        <taxon>Chordata</taxon>
        <taxon>Craniata</taxon>
        <taxon>Vertebrata</taxon>
        <taxon>Euteleostomi</taxon>
        <taxon>Mammalia</taxon>
        <taxon>Eutheria</taxon>
        <taxon>Laurasiatheria</taxon>
        <taxon>Artiodactyla</taxon>
        <taxon>Whippomorpha</taxon>
        <taxon>Cetacea</taxon>
        <taxon>Mysticeti</taxon>
        <taxon>Eschrichtiidae</taxon>
        <taxon>Eschrichtius</taxon>
    </lineage>
</organism>
<protein>
    <submittedName>
        <fullName evidence="2">Uncharacterized protein</fullName>
    </submittedName>
</protein>
<dbReference type="AlphaFoldDB" id="A0AB34I2V0"/>
<accession>A0AB34I2V0</accession>
<evidence type="ECO:0000313" key="2">
    <source>
        <dbReference type="EMBL" id="KAJ8797799.1"/>
    </source>
</evidence>
<dbReference type="EMBL" id="JAIQCJ010000154">
    <property type="protein sequence ID" value="KAJ8797799.1"/>
    <property type="molecule type" value="Genomic_DNA"/>
</dbReference>
<gene>
    <name evidence="2" type="ORF">J1605_017001</name>
</gene>
<feature type="region of interest" description="Disordered" evidence="1">
    <location>
        <begin position="1"/>
        <end position="79"/>
    </location>
</feature>
<name>A0AB34I2V0_ESCRO</name>
<dbReference type="Proteomes" id="UP001159641">
    <property type="component" value="Unassembled WGS sequence"/>
</dbReference>
<comment type="caution">
    <text evidence="2">The sequence shown here is derived from an EMBL/GenBank/DDBJ whole genome shotgun (WGS) entry which is preliminary data.</text>
</comment>
<proteinExistence type="predicted"/>
<evidence type="ECO:0000256" key="1">
    <source>
        <dbReference type="SAM" id="MobiDB-lite"/>
    </source>
</evidence>
<evidence type="ECO:0000313" key="3">
    <source>
        <dbReference type="Proteomes" id="UP001159641"/>
    </source>
</evidence>
<reference evidence="2 3" key="1">
    <citation type="submission" date="2022-11" db="EMBL/GenBank/DDBJ databases">
        <title>Whole genome sequence of Eschrichtius robustus ER-17-0199.</title>
        <authorList>
            <person name="Bruniche-Olsen A."/>
            <person name="Black A.N."/>
            <person name="Fields C.J."/>
            <person name="Walden K."/>
            <person name="Dewoody J.A."/>
        </authorList>
    </citation>
    <scope>NUCLEOTIDE SEQUENCE [LARGE SCALE GENOMIC DNA]</scope>
    <source>
        <strain evidence="2">ER-17-0199</strain>
        <tissue evidence="2">Blubber</tissue>
    </source>
</reference>